<dbReference type="PRINTS" id="PR00726">
    <property type="entry name" value="LEXASERPTASE"/>
</dbReference>
<keyword evidence="4 12" id="KW-0227">DNA damage</keyword>
<evidence type="ECO:0000256" key="4">
    <source>
        <dbReference type="ARBA" id="ARBA00022763"/>
    </source>
</evidence>
<dbReference type="STRING" id="1936003.STSP2_03210"/>
<dbReference type="EC" id="3.4.21.88" evidence="12"/>
<accession>A0A1U9NQ26</accession>
<keyword evidence="17" id="KW-1185">Reference proteome</keyword>
<evidence type="ECO:0000256" key="3">
    <source>
        <dbReference type="ARBA" id="ARBA00022705"/>
    </source>
</evidence>
<feature type="domain" description="Peptidase S24/S26A/S26B/S26C" evidence="14">
    <location>
        <begin position="102"/>
        <end position="213"/>
    </location>
</feature>
<dbReference type="GO" id="GO:0009432">
    <property type="term" value="P:SOS response"/>
    <property type="evidence" value="ECO:0007669"/>
    <property type="project" value="UniProtKB-UniRule"/>
</dbReference>
<keyword evidence="10 12" id="KW-0234">DNA repair</keyword>
<dbReference type="InterPro" id="IPR036390">
    <property type="entry name" value="WH_DNA-bd_sf"/>
</dbReference>
<dbReference type="InterPro" id="IPR015927">
    <property type="entry name" value="Peptidase_S24_S26A/B/C"/>
</dbReference>
<comment type="catalytic activity">
    <reaction evidence="12">
        <text>Hydrolysis of Ala-|-Gly bond in repressor LexA.</text>
        <dbReference type="EC" id="3.4.21.88"/>
    </reaction>
</comment>
<gene>
    <name evidence="16" type="primary">lexA_3</name>
    <name evidence="12" type="synonym">lexA</name>
    <name evidence="16" type="ORF">STSP2_03210</name>
</gene>
<evidence type="ECO:0000313" key="17">
    <source>
        <dbReference type="Proteomes" id="UP000189674"/>
    </source>
</evidence>
<evidence type="ECO:0000259" key="15">
    <source>
        <dbReference type="Pfam" id="PF01726"/>
    </source>
</evidence>
<dbReference type="GO" id="GO:0006281">
    <property type="term" value="P:DNA repair"/>
    <property type="evidence" value="ECO:0007669"/>
    <property type="project" value="UniProtKB-UniRule"/>
</dbReference>
<sequence length="221" mass="24322">MKKRNETQGVTPRQMEVLKLIWEFENSQCYLPTIAEVSKSMGVSRTTAYEHIAAAREKGLIASADGKARSLSLTKKARTLLKKAGVYSEKQSRGTDEEAGVPLVGLVAAGAPIEAIENVERMSLGSMFGQRDDVFALEVQGDSMIEDGIFDGDLVICKTSSTAENGQLVIAIVEGDSATLKRFYREKNRIRLEPANAAYEPIYTDDCRIEARVLGLVRRMD</sequence>
<evidence type="ECO:0000256" key="13">
    <source>
        <dbReference type="RuleBase" id="RU003991"/>
    </source>
</evidence>
<dbReference type="SUPFAM" id="SSF51306">
    <property type="entry name" value="LexA/Signal peptidase"/>
    <property type="match status" value="1"/>
</dbReference>
<dbReference type="AlphaFoldDB" id="A0A1U9NQ26"/>
<keyword evidence="11 12" id="KW-0742">SOS response</keyword>
<dbReference type="EMBL" id="CP019791">
    <property type="protein sequence ID" value="AQT70009.1"/>
    <property type="molecule type" value="Genomic_DNA"/>
</dbReference>
<comment type="function">
    <text evidence="12">Represses a number of genes involved in the response to DNA damage (SOS response), including recA and lexA. In the presence of single-stranded DNA, RecA interacts with LexA causing an autocatalytic cleavage which disrupts the DNA-binding part of LexA, leading to derepression of the SOS regulon and eventually DNA repair.</text>
</comment>
<keyword evidence="2 12" id="KW-0678">Repressor</keyword>
<dbReference type="Proteomes" id="UP000189674">
    <property type="component" value="Chromosome"/>
</dbReference>
<evidence type="ECO:0000256" key="1">
    <source>
        <dbReference type="ARBA" id="ARBA00007484"/>
    </source>
</evidence>
<dbReference type="Gene3D" id="2.10.109.10">
    <property type="entry name" value="Umud Fragment, subunit A"/>
    <property type="match status" value="1"/>
</dbReference>
<dbReference type="OrthoDB" id="9802364at2"/>
<dbReference type="CDD" id="cd06529">
    <property type="entry name" value="S24_LexA-like"/>
    <property type="match status" value="1"/>
</dbReference>
<dbReference type="KEGG" id="alus:STSP2_03210"/>
<evidence type="ECO:0000256" key="10">
    <source>
        <dbReference type="ARBA" id="ARBA00023204"/>
    </source>
</evidence>
<feature type="site" description="Cleavage; by autolysis" evidence="12">
    <location>
        <begin position="109"/>
        <end position="110"/>
    </location>
</feature>
<dbReference type="SUPFAM" id="SSF46785">
    <property type="entry name" value="Winged helix' DNA-binding domain"/>
    <property type="match status" value="1"/>
</dbReference>
<comment type="subunit">
    <text evidence="12">Homodimer.</text>
</comment>
<evidence type="ECO:0000256" key="2">
    <source>
        <dbReference type="ARBA" id="ARBA00022491"/>
    </source>
</evidence>
<dbReference type="GO" id="GO:0045892">
    <property type="term" value="P:negative regulation of DNA-templated transcription"/>
    <property type="evidence" value="ECO:0007669"/>
    <property type="project" value="UniProtKB-UniRule"/>
</dbReference>
<evidence type="ECO:0000256" key="5">
    <source>
        <dbReference type="ARBA" id="ARBA00022801"/>
    </source>
</evidence>
<keyword evidence="9 12" id="KW-0804">Transcription</keyword>
<keyword evidence="6 12" id="KW-0068">Autocatalytic cleavage</keyword>
<feature type="active site" description="For autocatalytic cleavage activity" evidence="12">
    <location>
        <position position="143"/>
    </location>
</feature>
<proteinExistence type="inferred from homology"/>
<evidence type="ECO:0000256" key="9">
    <source>
        <dbReference type="ARBA" id="ARBA00023163"/>
    </source>
</evidence>
<dbReference type="InterPro" id="IPR050077">
    <property type="entry name" value="LexA_repressor"/>
</dbReference>
<dbReference type="InterPro" id="IPR006197">
    <property type="entry name" value="Peptidase_S24_LexA"/>
</dbReference>
<dbReference type="InterPro" id="IPR036286">
    <property type="entry name" value="LexA/Signal_pep-like_sf"/>
</dbReference>
<comment type="caution">
    <text evidence="12">Lacks conserved residue(s) required for the propagation of feature annotation.</text>
</comment>
<dbReference type="InterPro" id="IPR006200">
    <property type="entry name" value="LexA"/>
</dbReference>
<evidence type="ECO:0000256" key="7">
    <source>
        <dbReference type="ARBA" id="ARBA00023015"/>
    </source>
</evidence>
<dbReference type="Pfam" id="PF00717">
    <property type="entry name" value="Peptidase_S24"/>
    <property type="match status" value="1"/>
</dbReference>
<dbReference type="GO" id="GO:0004252">
    <property type="term" value="F:serine-type endopeptidase activity"/>
    <property type="evidence" value="ECO:0007669"/>
    <property type="project" value="UniProtKB-UniRule"/>
</dbReference>
<comment type="similarity">
    <text evidence="1 12 13">Belongs to the peptidase S24 family.</text>
</comment>
<evidence type="ECO:0000256" key="11">
    <source>
        <dbReference type="ARBA" id="ARBA00023236"/>
    </source>
</evidence>
<reference evidence="17" key="1">
    <citation type="submission" date="2017-02" db="EMBL/GenBank/DDBJ databases">
        <title>Comparative genomics and description of representatives of a novel lineage of planctomycetes thriving in anoxic sediments.</title>
        <authorList>
            <person name="Spring S."/>
            <person name="Bunk B."/>
            <person name="Sproer C."/>
        </authorList>
    </citation>
    <scope>NUCLEOTIDE SEQUENCE [LARGE SCALE GENOMIC DNA]</scope>
    <source>
        <strain evidence="17">ST-NAGAB-D1</strain>
    </source>
</reference>
<dbReference type="HAMAP" id="MF_00015">
    <property type="entry name" value="LexA"/>
    <property type="match status" value="1"/>
</dbReference>
<evidence type="ECO:0000256" key="8">
    <source>
        <dbReference type="ARBA" id="ARBA00023125"/>
    </source>
</evidence>
<dbReference type="InterPro" id="IPR036388">
    <property type="entry name" value="WH-like_DNA-bd_sf"/>
</dbReference>
<evidence type="ECO:0000259" key="14">
    <source>
        <dbReference type="Pfam" id="PF00717"/>
    </source>
</evidence>
<keyword evidence="7 12" id="KW-0805">Transcription regulation</keyword>
<protein>
    <recommendedName>
        <fullName evidence="12">LexA repressor</fullName>
        <ecNumber evidence="12">3.4.21.88</ecNumber>
    </recommendedName>
</protein>
<dbReference type="PANTHER" id="PTHR33516">
    <property type="entry name" value="LEXA REPRESSOR"/>
    <property type="match status" value="1"/>
</dbReference>
<dbReference type="NCBIfam" id="TIGR00498">
    <property type="entry name" value="lexA"/>
    <property type="match status" value="1"/>
</dbReference>
<dbReference type="InterPro" id="IPR006199">
    <property type="entry name" value="LexA_DNA-bd_dom"/>
</dbReference>
<keyword evidence="5 12" id="KW-0378">Hydrolase</keyword>
<keyword evidence="3 12" id="KW-0235">DNA replication</keyword>
<evidence type="ECO:0000256" key="6">
    <source>
        <dbReference type="ARBA" id="ARBA00022813"/>
    </source>
</evidence>
<dbReference type="GO" id="GO:0006260">
    <property type="term" value="P:DNA replication"/>
    <property type="evidence" value="ECO:0007669"/>
    <property type="project" value="UniProtKB-UniRule"/>
</dbReference>
<feature type="domain" description="LexA repressor DNA-binding" evidence="15">
    <location>
        <begin position="8"/>
        <end position="69"/>
    </location>
</feature>
<dbReference type="GO" id="GO:0006508">
    <property type="term" value="P:proteolysis"/>
    <property type="evidence" value="ECO:0007669"/>
    <property type="project" value="InterPro"/>
</dbReference>
<dbReference type="InterPro" id="IPR039418">
    <property type="entry name" value="LexA-like"/>
</dbReference>
<organism evidence="16 17">
    <name type="scientific">Anaerohalosphaera lusitana</name>
    <dbReference type="NCBI Taxonomy" id="1936003"/>
    <lineage>
        <taxon>Bacteria</taxon>
        <taxon>Pseudomonadati</taxon>
        <taxon>Planctomycetota</taxon>
        <taxon>Phycisphaerae</taxon>
        <taxon>Sedimentisphaerales</taxon>
        <taxon>Anaerohalosphaeraceae</taxon>
        <taxon>Anaerohalosphaera</taxon>
    </lineage>
</organism>
<dbReference type="PANTHER" id="PTHR33516:SF2">
    <property type="entry name" value="LEXA REPRESSOR-RELATED"/>
    <property type="match status" value="1"/>
</dbReference>
<dbReference type="FunFam" id="2.10.109.10:FF:000001">
    <property type="entry name" value="LexA repressor"/>
    <property type="match status" value="1"/>
</dbReference>
<evidence type="ECO:0000256" key="12">
    <source>
        <dbReference type="HAMAP-Rule" id="MF_00015"/>
    </source>
</evidence>
<feature type="active site" description="For autocatalytic cleavage activity" evidence="12">
    <location>
        <position position="181"/>
    </location>
</feature>
<dbReference type="Pfam" id="PF01726">
    <property type="entry name" value="LexA_DNA_bind"/>
    <property type="match status" value="1"/>
</dbReference>
<keyword evidence="8 12" id="KW-0238">DNA-binding</keyword>
<dbReference type="GO" id="GO:0003677">
    <property type="term" value="F:DNA binding"/>
    <property type="evidence" value="ECO:0007669"/>
    <property type="project" value="UniProtKB-UniRule"/>
</dbReference>
<dbReference type="Gene3D" id="1.10.10.10">
    <property type="entry name" value="Winged helix-like DNA-binding domain superfamily/Winged helix DNA-binding domain"/>
    <property type="match status" value="1"/>
</dbReference>
<name>A0A1U9NQ26_9BACT</name>
<evidence type="ECO:0000313" key="16">
    <source>
        <dbReference type="EMBL" id="AQT70009.1"/>
    </source>
</evidence>